<dbReference type="EMBL" id="LNDJ01000006">
    <property type="protein sequence ID" value="KRU23579.1"/>
    <property type="molecule type" value="Genomic_DNA"/>
</dbReference>
<keyword evidence="1" id="KW-0812">Transmembrane</keyword>
<feature type="transmembrane region" description="Helical" evidence="1">
    <location>
        <begin position="44"/>
        <end position="65"/>
    </location>
</feature>
<proteinExistence type="predicted"/>
<evidence type="ECO:0000256" key="1">
    <source>
        <dbReference type="SAM" id="Phobius"/>
    </source>
</evidence>
<organism evidence="2 3">
    <name type="scientific">Psychrobacter piscatorii</name>
    <dbReference type="NCBI Taxonomy" id="554343"/>
    <lineage>
        <taxon>Bacteria</taxon>
        <taxon>Pseudomonadati</taxon>
        <taxon>Pseudomonadota</taxon>
        <taxon>Gammaproteobacteria</taxon>
        <taxon>Moraxellales</taxon>
        <taxon>Moraxellaceae</taxon>
        <taxon>Psychrobacter</taxon>
    </lineage>
</organism>
<name>A0A0T6DUR5_9GAMM</name>
<evidence type="ECO:0000313" key="3">
    <source>
        <dbReference type="Proteomes" id="UP000051202"/>
    </source>
</evidence>
<evidence type="ECO:0000313" key="2">
    <source>
        <dbReference type="EMBL" id="KRU23579.1"/>
    </source>
</evidence>
<dbReference type="GO" id="GO:0005886">
    <property type="term" value="C:plasma membrane"/>
    <property type="evidence" value="ECO:0007669"/>
    <property type="project" value="TreeGrafter"/>
</dbReference>
<dbReference type="Pfam" id="PF03729">
    <property type="entry name" value="DUF308"/>
    <property type="match status" value="2"/>
</dbReference>
<dbReference type="AlphaFoldDB" id="A0A0T6DUR5"/>
<reference evidence="2 3" key="1">
    <citation type="submission" date="2015-11" db="EMBL/GenBank/DDBJ databases">
        <title>Permanent draft genome of Psychrobacter piscatorii LQ58.</title>
        <authorList>
            <person name="Zhou M."/>
            <person name="Dong B."/>
            <person name="Liu Q."/>
        </authorList>
    </citation>
    <scope>NUCLEOTIDE SEQUENCE [LARGE SCALE GENOMIC DNA]</scope>
    <source>
        <strain evidence="2 3">LQ58</strain>
    </source>
</reference>
<comment type="caution">
    <text evidence="2">The sequence shown here is derived from an EMBL/GenBank/DDBJ whole genome shotgun (WGS) entry which is preliminary data.</text>
</comment>
<dbReference type="Proteomes" id="UP000051202">
    <property type="component" value="Unassembled WGS sequence"/>
</dbReference>
<dbReference type="InterPro" id="IPR005325">
    <property type="entry name" value="DUF308_memb"/>
</dbReference>
<sequence>MSSITRNIFGTINKTINHWYIPLVVGIIFIATGIYTFVSPLESYAALAILFSISFIISGASEIAFSLLNKEVLNNWGWFLVLGILTLIVGVLLFVNPAVSQATLLFYVGFLVLFRSISAVSHSFELKEYGFSDWGYLTVIGVVGIVFSFILLSNPILGGMTVVIWTGLALITSGFFSMYLAFKLKRLKDLPNNISNELRSRFNLVSQEINNVLNSKQ</sequence>
<feature type="transmembrane region" description="Helical" evidence="1">
    <location>
        <begin position="77"/>
        <end position="98"/>
    </location>
</feature>
<dbReference type="InterPro" id="IPR052712">
    <property type="entry name" value="Acid_resist_chaperone_HdeD"/>
</dbReference>
<keyword evidence="3" id="KW-1185">Reference proteome</keyword>
<feature type="transmembrane region" description="Helical" evidence="1">
    <location>
        <begin position="20"/>
        <end position="38"/>
    </location>
</feature>
<dbReference type="STRING" id="554343.AS194_13015"/>
<protein>
    <recommendedName>
        <fullName evidence="4">HdeD family acid-resistance protein</fullName>
    </recommendedName>
</protein>
<evidence type="ECO:0008006" key="4">
    <source>
        <dbReference type="Google" id="ProtNLM"/>
    </source>
</evidence>
<dbReference type="GeneID" id="303308644"/>
<keyword evidence="1" id="KW-1133">Transmembrane helix</keyword>
<dbReference type="RefSeq" id="WP_058023642.1">
    <property type="nucleotide sequence ID" value="NZ_LNDJ01000006.1"/>
</dbReference>
<dbReference type="PANTHER" id="PTHR34989:SF1">
    <property type="entry name" value="PROTEIN HDED"/>
    <property type="match status" value="1"/>
</dbReference>
<feature type="transmembrane region" description="Helical" evidence="1">
    <location>
        <begin position="162"/>
        <end position="182"/>
    </location>
</feature>
<dbReference type="PANTHER" id="PTHR34989">
    <property type="entry name" value="PROTEIN HDED"/>
    <property type="match status" value="1"/>
</dbReference>
<accession>A0A0T6DUR5</accession>
<feature type="transmembrane region" description="Helical" evidence="1">
    <location>
        <begin position="136"/>
        <end position="156"/>
    </location>
</feature>
<feature type="transmembrane region" description="Helical" evidence="1">
    <location>
        <begin position="104"/>
        <end position="124"/>
    </location>
</feature>
<gene>
    <name evidence="2" type="ORF">AS194_13015</name>
</gene>
<keyword evidence="1" id="KW-0472">Membrane</keyword>